<reference evidence="1" key="1">
    <citation type="submission" date="2020-07" db="EMBL/GenBank/DDBJ databases">
        <title>Multicomponent nature underlies the extraordinary mechanical properties of spider dragline silk.</title>
        <authorList>
            <person name="Kono N."/>
            <person name="Nakamura H."/>
            <person name="Mori M."/>
            <person name="Yoshida Y."/>
            <person name="Ohtoshi R."/>
            <person name="Malay A.D."/>
            <person name="Moran D.A.P."/>
            <person name="Tomita M."/>
            <person name="Numata K."/>
            <person name="Arakawa K."/>
        </authorList>
    </citation>
    <scope>NUCLEOTIDE SEQUENCE</scope>
</reference>
<dbReference type="Proteomes" id="UP000887116">
    <property type="component" value="Unassembled WGS sequence"/>
</dbReference>
<protein>
    <submittedName>
        <fullName evidence="1">Uncharacterized protein</fullName>
    </submittedName>
</protein>
<organism evidence="1 2">
    <name type="scientific">Trichonephila clavata</name>
    <name type="common">Joro spider</name>
    <name type="synonym">Nephila clavata</name>
    <dbReference type="NCBI Taxonomy" id="2740835"/>
    <lineage>
        <taxon>Eukaryota</taxon>
        <taxon>Metazoa</taxon>
        <taxon>Ecdysozoa</taxon>
        <taxon>Arthropoda</taxon>
        <taxon>Chelicerata</taxon>
        <taxon>Arachnida</taxon>
        <taxon>Araneae</taxon>
        <taxon>Araneomorphae</taxon>
        <taxon>Entelegynae</taxon>
        <taxon>Araneoidea</taxon>
        <taxon>Nephilidae</taxon>
        <taxon>Trichonephila</taxon>
    </lineage>
</organism>
<proteinExistence type="predicted"/>
<dbReference type="AlphaFoldDB" id="A0A8X6K2Y4"/>
<evidence type="ECO:0000313" key="1">
    <source>
        <dbReference type="EMBL" id="GFR28416.1"/>
    </source>
</evidence>
<comment type="caution">
    <text evidence="1">The sequence shown here is derived from an EMBL/GenBank/DDBJ whole genome shotgun (WGS) entry which is preliminary data.</text>
</comment>
<accession>A0A8X6K2Y4</accession>
<evidence type="ECO:0000313" key="2">
    <source>
        <dbReference type="Proteomes" id="UP000887116"/>
    </source>
</evidence>
<name>A0A8X6K2Y4_TRICU</name>
<dbReference type="EMBL" id="BMAO01009059">
    <property type="protein sequence ID" value="GFR28416.1"/>
    <property type="molecule type" value="Genomic_DNA"/>
</dbReference>
<sequence>MRYFYGLLSWKKKEQSSTRTALKIPRSKSRLLKQISIIGDEDKLTKNGTVERTRLKRYISHQGLDPYSSQ</sequence>
<keyword evidence="2" id="KW-1185">Reference proteome</keyword>
<gene>
    <name evidence="1" type="ORF">TNCT_367171</name>
</gene>